<dbReference type="SUPFAM" id="SSF69118">
    <property type="entry name" value="AhpD-like"/>
    <property type="match status" value="1"/>
</dbReference>
<dbReference type="NCBIfam" id="TIGR00778">
    <property type="entry name" value="ahpD_dom"/>
    <property type="match status" value="1"/>
</dbReference>
<keyword evidence="4" id="KW-1185">Reference proteome</keyword>
<dbReference type="InterPro" id="IPR029032">
    <property type="entry name" value="AhpD-like"/>
</dbReference>
<protein>
    <submittedName>
        <fullName evidence="3">DNA-binding protein</fullName>
    </submittedName>
</protein>
<evidence type="ECO:0000256" key="1">
    <source>
        <dbReference type="SAM" id="MobiDB-lite"/>
    </source>
</evidence>
<dbReference type="EMBL" id="JAAXMD010000097">
    <property type="protein sequence ID" value="NKQ25322.1"/>
    <property type="molecule type" value="Genomic_DNA"/>
</dbReference>
<proteinExistence type="predicted"/>
<gene>
    <name evidence="3" type="ORF">HF200_12910</name>
</gene>
<evidence type="ECO:0000313" key="4">
    <source>
        <dbReference type="Proteomes" id="UP000744032"/>
    </source>
</evidence>
<evidence type="ECO:0000313" key="3">
    <source>
        <dbReference type="EMBL" id="NKQ25322.1"/>
    </source>
</evidence>
<accession>A0ABX1IMA6</accession>
<dbReference type="Proteomes" id="UP000744032">
    <property type="component" value="Unassembled WGS sequence"/>
</dbReference>
<name>A0ABX1IMA6_STRGB</name>
<dbReference type="GO" id="GO:0003677">
    <property type="term" value="F:DNA binding"/>
    <property type="evidence" value="ECO:0007669"/>
    <property type="project" value="UniProtKB-KW"/>
</dbReference>
<dbReference type="Pfam" id="PF02627">
    <property type="entry name" value="CMD"/>
    <property type="match status" value="1"/>
</dbReference>
<feature type="region of interest" description="Disordered" evidence="1">
    <location>
        <begin position="328"/>
        <end position="361"/>
    </location>
</feature>
<keyword evidence="3" id="KW-0238">DNA-binding</keyword>
<dbReference type="RefSeq" id="WP_168373653.1">
    <property type="nucleotide sequence ID" value="NZ_JAAXMD010000097.1"/>
</dbReference>
<evidence type="ECO:0000259" key="2">
    <source>
        <dbReference type="Pfam" id="PF02627"/>
    </source>
</evidence>
<organism evidence="3 4">
    <name type="scientific">Streptomyces galbus</name>
    <dbReference type="NCBI Taxonomy" id="33898"/>
    <lineage>
        <taxon>Bacteria</taxon>
        <taxon>Bacillati</taxon>
        <taxon>Actinomycetota</taxon>
        <taxon>Actinomycetes</taxon>
        <taxon>Kitasatosporales</taxon>
        <taxon>Streptomycetaceae</taxon>
        <taxon>Streptomyces</taxon>
    </lineage>
</organism>
<sequence>MSTRFRFTASPSPRAATGRVAGVYGQLARDFGLRAPDTFVVLSPVPELLAATWALMRESLIVGPGDRTGKELVALGVSRANRCPFCVDAHTVLLHATGDHALAERLARGERPADEAHARVLEWGERSRVPGALEDGPYPFPRAHLPGYAGTALAFHFINRVVSALVGEDLLPGRAQRLRAVRSLGGRALARTVRRSAPPGDALTLLDRPAPGEAPAWAGGTPVGPAYAALLRTAMAGADLLDTDDQGPVVEALLDRGGPHPPLALPGFPGRRERPGARLVLLAAPAPYRITDEDVAAWRRPDQTDDCLVRLVALGAFLAVDRVESALGRAVRSGEPSRPSRGAAGTSVARPVPGHLLGGHG</sequence>
<reference evidence="3 4" key="1">
    <citation type="submission" date="2020-04" db="EMBL/GenBank/DDBJ databases">
        <title>Genome sequence of Streptomyces galbus strain I339.</title>
        <authorList>
            <person name="Silva E.A.N."/>
            <person name="Merces M."/>
            <person name="Castelo Branco A.P.O.T."/>
            <person name="Vasconcelos P.C."/>
            <person name="Costa N.P."/>
            <person name="Marinho G.C.S."/>
            <person name="Oliveira C.J.B."/>
            <person name="Araujo D."/>
            <person name="Rodrigues Junior V.S."/>
            <person name="Almeida R."/>
            <person name="Silva Filho U.R."/>
            <person name="Andrade A.S.A."/>
            <person name="Cibulski S.P."/>
        </authorList>
    </citation>
    <scope>NUCLEOTIDE SEQUENCE [LARGE SCALE GENOMIC DNA]</scope>
    <source>
        <strain evidence="3 4">I339</strain>
    </source>
</reference>
<feature type="domain" description="Carboxymuconolactone decarboxylase-like" evidence="2">
    <location>
        <begin position="47"/>
        <end position="95"/>
    </location>
</feature>
<dbReference type="InterPro" id="IPR004675">
    <property type="entry name" value="AhpD_core"/>
</dbReference>
<dbReference type="Gene3D" id="1.20.1290.10">
    <property type="entry name" value="AhpD-like"/>
    <property type="match status" value="1"/>
</dbReference>
<comment type="caution">
    <text evidence="3">The sequence shown here is derived from an EMBL/GenBank/DDBJ whole genome shotgun (WGS) entry which is preliminary data.</text>
</comment>
<dbReference type="InterPro" id="IPR003779">
    <property type="entry name" value="CMD-like"/>
</dbReference>